<dbReference type="RefSeq" id="WP_175550142.1">
    <property type="nucleotide sequence ID" value="NZ_FQWZ01000003.1"/>
</dbReference>
<reference evidence="5 6" key="1">
    <citation type="submission" date="2016-11" db="EMBL/GenBank/DDBJ databases">
        <authorList>
            <person name="Jaros S."/>
            <person name="Januszkiewicz K."/>
            <person name="Wedrychowicz H."/>
        </authorList>
    </citation>
    <scope>NUCLEOTIDE SEQUENCE [LARGE SCALE GENOMIC DNA]</scope>
    <source>
        <strain evidence="5 6">CGMCC 1.7049</strain>
    </source>
</reference>
<evidence type="ECO:0000313" key="6">
    <source>
        <dbReference type="Proteomes" id="UP000199758"/>
    </source>
</evidence>
<dbReference type="GO" id="GO:0008237">
    <property type="term" value="F:metallopeptidase activity"/>
    <property type="evidence" value="ECO:0007669"/>
    <property type="project" value="InterPro"/>
</dbReference>
<dbReference type="InterPro" id="IPR047657">
    <property type="entry name" value="PmbA"/>
</dbReference>
<dbReference type="InterPro" id="IPR035068">
    <property type="entry name" value="TldD/PmbA_N"/>
</dbReference>
<dbReference type="Pfam" id="PF19290">
    <property type="entry name" value="PmbA_TldD_2nd"/>
    <property type="match status" value="1"/>
</dbReference>
<dbReference type="InterPro" id="IPR002510">
    <property type="entry name" value="Metalloprtase-TldD/E_N"/>
</dbReference>
<dbReference type="InterPro" id="IPR045569">
    <property type="entry name" value="Metalloprtase-TldD/E_C"/>
</dbReference>
<dbReference type="GO" id="GO:0005829">
    <property type="term" value="C:cytosol"/>
    <property type="evidence" value="ECO:0007669"/>
    <property type="project" value="TreeGrafter"/>
</dbReference>
<dbReference type="Gene3D" id="3.30.2290.10">
    <property type="entry name" value="PmbA/TldD superfamily"/>
    <property type="match status" value="1"/>
</dbReference>
<evidence type="ECO:0000259" key="2">
    <source>
        <dbReference type="Pfam" id="PF01523"/>
    </source>
</evidence>
<dbReference type="SUPFAM" id="SSF111283">
    <property type="entry name" value="Putative modulator of DNA gyrase, PmbA/TldD"/>
    <property type="match status" value="1"/>
</dbReference>
<dbReference type="Proteomes" id="UP000199758">
    <property type="component" value="Unassembled WGS sequence"/>
</dbReference>
<name>A0A1M5NBU4_9GAMM</name>
<dbReference type="InterPro" id="IPR045570">
    <property type="entry name" value="Metalloprtase-TldD/E_cen_dom"/>
</dbReference>
<feature type="domain" description="Metalloprotease TldD/E N-terminal" evidence="2">
    <location>
        <begin position="36"/>
        <end position="100"/>
    </location>
</feature>
<dbReference type="GO" id="GO:0006508">
    <property type="term" value="P:proteolysis"/>
    <property type="evidence" value="ECO:0007669"/>
    <property type="project" value="InterPro"/>
</dbReference>
<evidence type="ECO:0000259" key="4">
    <source>
        <dbReference type="Pfam" id="PF19290"/>
    </source>
</evidence>
<proteinExistence type="inferred from homology"/>
<organism evidence="5 6">
    <name type="scientific">Hydrocarboniphaga daqingensis</name>
    <dbReference type="NCBI Taxonomy" id="490188"/>
    <lineage>
        <taxon>Bacteria</taxon>
        <taxon>Pseudomonadati</taxon>
        <taxon>Pseudomonadota</taxon>
        <taxon>Gammaproteobacteria</taxon>
        <taxon>Nevskiales</taxon>
        <taxon>Nevskiaceae</taxon>
        <taxon>Hydrocarboniphaga</taxon>
    </lineage>
</organism>
<dbReference type="PANTHER" id="PTHR43421:SF1">
    <property type="entry name" value="METALLOPROTEASE PMBA"/>
    <property type="match status" value="1"/>
</dbReference>
<evidence type="ECO:0000256" key="1">
    <source>
        <dbReference type="ARBA" id="ARBA00005836"/>
    </source>
</evidence>
<dbReference type="Pfam" id="PF01523">
    <property type="entry name" value="PmbA_TldD_1st"/>
    <property type="match status" value="1"/>
</dbReference>
<evidence type="ECO:0000259" key="3">
    <source>
        <dbReference type="Pfam" id="PF19289"/>
    </source>
</evidence>
<gene>
    <name evidence="5" type="ORF">SAMN04488068_1758</name>
</gene>
<dbReference type="EMBL" id="FQWZ01000003">
    <property type="protein sequence ID" value="SHG86967.1"/>
    <property type="molecule type" value="Genomic_DNA"/>
</dbReference>
<evidence type="ECO:0000313" key="5">
    <source>
        <dbReference type="EMBL" id="SHG86967.1"/>
    </source>
</evidence>
<dbReference type="AlphaFoldDB" id="A0A1M5NBU4"/>
<feature type="domain" description="Metalloprotease TldD/E C-terminal" evidence="3">
    <location>
        <begin position="243"/>
        <end position="450"/>
    </location>
</feature>
<dbReference type="InterPro" id="IPR036059">
    <property type="entry name" value="TldD/PmbA_sf"/>
</dbReference>
<dbReference type="STRING" id="490188.SAMN04488068_1758"/>
<comment type="similarity">
    <text evidence="1">Belongs to the peptidase U62 family.</text>
</comment>
<dbReference type="PANTHER" id="PTHR43421">
    <property type="entry name" value="METALLOPROTEASE PMBA"/>
    <property type="match status" value="1"/>
</dbReference>
<keyword evidence="6" id="KW-1185">Reference proteome</keyword>
<feature type="domain" description="Metalloprotease TldD/E central" evidence="4">
    <location>
        <begin position="127"/>
        <end position="235"/>
    </location>
</feature>
<sequence length="451" mass="47464">MSPALTSADGLPLTADLEPLVQRVLDAARAAGATQAEASLSHSRGLSVSVRKGEVESLEFQRDRGLSMTVYFGHRKGSASTGDLSDGGIRQAVEAACAIARLTEEDPFSGLADAARLATRFPDLQLDHPWDVTADQAIELARACEAAALATDARITQSEGAGLSTQRGVSIYANSHGFVGRRSGTQHSLSCAVIAAESNGNMQRDYWYDGNRNAALLDDAAAIGRRAGERTVARLGARRLSTRTAPVLFVPQMARGVFGHLIGAISGAALYRRASFLLDHLDKPVFSPIVTLEQQPFIPGGSSSSAFDQEGVATSQRVLVEAGVLRGWLLGSYSARKLGLATTGNAGGVYNLVASHGTQGFDELIRDMGEGLVVTELMGQGVNGVTGDYSRGAAGFWVENGQIAYPVENATIAGNLLDIYQRIVALGADVDTRANIRCGSMLVEAMQIAGE</sequence>
<dbReference type="NCBIfam" id="NF008268">
    <property type="entry name" value="PRK11040.1"/>
    <property type="match status" value="1"/>
</dbReference>
<accession>A0A1M5NBU4</accession>
<dbReference type="Pfam" id="PF19289">
    <property type="entry name" value="PmbA_TldD_3rd"/>
    <property type="match status" value="1"/>
</dbReference>
<protein>
    <submittedName>
        <fullName evidence="5">PmbA protein</fullName>
    </submittedName>
</protein>